<comment type="caution">
    <text evidence="2">The sequence shown here is derived from an EMBL/GenBank/DDBJ whole genome shotgun (WGS) entry which is preliminary data.</text>
</comment>
<dbReference type="AlphaFoldDB" id="A0A4S8JU35"/>
<proteinExistence type="predicted"/>
<evidence type="ECO:0000256" key="1">
    <source>
        <dbReference type="SAM" id="MobiDB-lite"/>
    </source>
</evidence>
<gene>
    <name evidence="2" type="ORF">C4D60_Mb05t06280</name>
</gene>
<dbReference type="Proteomes" id="UP000317650">
    <property type="component" value="Chromosome 5"/>
</dbReference>
<feature type="region of interest" description="Disordered" evidence="1">
    <location>
        <begin position="125"/>
        <end position="147"/>
    </location>
</feature>
<organism evidence="2 3">
    <name type="scientific">Musa balbisiana</name>
    <name type="common">Banana</name>
    <dbReference type="NCBI Taxonomy" id="52838"/>
    <lineage>
        <taxon>Eukaryota</taxon>
        <taxon>Viridiplantae</taxon>
        <taxon>Streptophyta</taxon>
        <taxon>Embryophyta</taxon>
        <taxon>Tracheophyta</taxon>
        <taxon>Spermatophyta</taxon>
        <taxon>Magnoliopsida</taxon>
        <taxon>Liliopsida</taxon>
        <taxon>Zingiberales</taxon>
        <taxon>Musaceae</taxon>
        <taxon>Musa</taxon>
    </lineage>
</organism>
<sequence length="147" mass="15706">MRAAPLSTPPPRPSLVSSATCSRTTTADSSATLVTKMATPSASTAPTVSSISTSHALLSPRNCTTNPTSTLSPSHPRLSSLALRVYRAIYVMYAENISIDRLSVDVPLRRLRLWRSRELLHIQNSATGRGEQQPAAGHESRAAAPKS</sequence>
<evidence type="ECO:0000313" key="3">
    <source>
        <dbReference type="Proteomes" id="UP000317650"/>
    </source>
</evidence>
<accession>A0A4S8JU35</accession>
<name>A0A4S8JU35_MUSBA</name>
<evidence type="ECO:0000313" key="2">
    <source>
        <dbReference type="EMBL" id="THU65688.1"/>
    </source>
</evidence>
<keyword evidence="3" id="KW-1185">Reference proteome</keyword>
<dbReference type="EMBL" id="PYDT01000003">
    <property type="protein sequence ID" value="THU65688.1"/>
    <property type="molecule type" value="Genomic_DNA"/>
</dbReference>
<protein>
    <submittedName>
        <fullName evidence="2">Uncharacterized protein</fullName>
    </submittedName>
</protein>
<reference evidence="2 3" key="1">
    <citation type="journal article" date="2019" name="Nat. Plants">
        <title>Genome sequencing of Musa balbisiana reveals subgenome evolution and function divergence in polyploid bananas.</title>
        <authorList>
            <person name="Yao X."/>
        </authorList>
    </citation>
    <scope>NUCLEOTIDE SEQUENCE [LARGE SCALE GENOMIC DNA]</scope>
    <source>
        <strain evidence="3">cv. DH-PKW</strain>
        <tissue evidence="2">Leaves</tissue>
    </source>
</reference>
<feature type="region of interest" description="Disordered" evidence="1">
    <location>
        <begin position="1"/>
        <end position="22"/>
    </location>
</feature>